<organism evidence="1 2">
    <name type="scientific">Zosterops borbonicus</name>
    <dbReference type="NCBI Taxonomy" id="364589"/>
    <lineage>
        <taxon>Eukaryota</taxon>
        <taxon>Metazoa</taxon>
        <taxon>Chordata</taxon>
        <taxon>Craniata</taxon>
        <taxon>Vertebrata</taxon>
        <taxon>Euteleostomi</taxon>
        <taxon>Archelosauria</taxon>
        <taxon>Archosauria</taxon>
        <taxon>Dinosauria</taxon>
        <taxon>Saurischia</taxon>
        <taxon>Theropoda</taxon>
        <taxon>Coelurosauria</taxon>
        <taxon>Aves</taxon>
        <taxon>Neognathae</taxon>
        <taxon>Neoaves</taxon>
        <taxon>Telluraves</taxon>
        <taxon>Australaves</taxon>
        <taxon>Passeriformes</taxon>
        <taxon>Sylvioidea</taxon>
        <taxon>Zosteropidae</taxon>
        <taxon>Zosterops</taxon>
    </lineage>
</organism>
<dbReference type="EMBL" id="SWJQ01000295">
    <property type="protein sequence ID" value="TRZ16797.1"/>
    <property type="molecule type" value="Genomic_DNA"/>
</dbReference>
<keyword evidence="2" id="KW-1185">Reference proteome</keyword>
<sequence length="218" mass="24084">MADALGGELRENTFPMDCSRADMVLVPEVPRGMVKDWAQCLCLTSNSQPQALERRIPWQCLPLALCLYRIREGLSKLLMGFKWDKPRLMVADTIGQTPGQKYLHYTALVLLAQQEPQEARSSPAGLVETSTWENLGLMPEEHPRGRCLGEDRSGSGVCDLQEWDPHSGPVLPAASGSVLAGPQDQCWLDPRISAGWTPGSVLDEPQNRGWMNFRISAG</sequence>
<dbReference type="AlphaFoldDB" id="A0A8K1GE78"/>
<evidence type="ECO:0000313" key="1">
    <source>
        <dbReference type="EMBL" id="TRZ16797.1"/>
    </source>
</evidence>
<name>A0A8K1GE78_9PASS</name>
<protein>
    <submittedName>
        <fullName evidence="1">Uncharacterized protein</fullName>
    </submittedName>
</protein>
<comment type="caution">
    <text evidence="1">The sequence shown here is derived from an EMBL/GenBank/DDBJ whole genome shotgun (WGS) entry which is preliminary data.</text>
</comment>
<dbReference type="Proteomes" id="UP000796761">
    <property type="component" value="Unassembled WGS sequence"/>
</dbReference>
<proteinExistence type="predicted"/>
<evidence type="ECO:0000313" key="2">
    <source>
        <dbReference type="Proteomes" id="UP000796761"/>
    </source>
</evidence>
<gene>
    <name evidence="1" type="ORF">HGM15179_010306</name>
</gene>
<reference evidence="1" key="1">
    <citation type="submission" date="2019-04" db="EMBL/GenBank/DDBJ databases">
        <title>Genome assembly of Zosterops borbonicus 15179.</title>
        <authorList>
            <person name="Leroy T."/>
            <person name="Anselmetti Y."/>
            <person name="Tilak M.-K."/>
            <person name="Nabholz B."/>
        </authorList>
    </citation>
    <scope>NUCLEOTIDE SEQUENCE</scope>
    <source>
        <strain evidence="1">HGM_15179</strain>
        <tissue evidence="1">Muscle</tissue>
    </source>
</reference>
<accession>A0A8K1GE78</accession>